<comment type="similarity">
    <text evidence="1">Belongs to the HipA Ser/Thr kinase family.</text>
</comment>
<accession>A0A097IEZ0</accession>
<dbReference type="GO" id="GO:0004674">
    <property type="term" value="F:protein serine/threonine kinase activity"/>
    <property type="evidence" value="ECO:0007669"/>
    <property type="project" value="TreeGrafter"/>
</dbReference>
<dbReference type="InterPro" id="IPR017508">
    <property type="entry name" value="HipA_N1"/>
</dbReference>
<reference evidence="6 7" key="1">
    <citation type="submission" date="2013-09" db="EMBL/GenBank/DDBJ databases">
        <title>Complete genome sequence of Corynebacterium doosanense CAU 212(T) (=DSM 45436(T)), isolated from activated sludge.</title>
        <authorList>
            <person name="Schaffert L."/>
            <person name="Albersmeier A."/>
            <person name="Kalinowski J."/>
            <person name="Ruckert C."/>
        </authorList>
    </citation>
    <scope>NUCLEOTIDE SEQUENCE [LARGE SCALE GENOMIC DNA]</scope>
    <source>
        <strain evidence="6 7">CAU 212</strain>
    </source>
</reference>
<evidence type="ECO:0000256" key="2">
    <source>
        <dbReference type="ARBA" id="ARBA00022679"/>
    </source>
</evidence>
<dbReference type="KEGG" id="cdo:CDOO_05035"/>
<dbReference type="OrthoDB" id="3182374at2"/>
<name>A0A097IEZ0_9CORY</name>
<dbReference type="NCBIfam" id="TIGR03071">
    <property type="entry name" value="couple_hipA"/>
    <property type="match status" value="1"/>
</dbReference>
<dbReference type="PANTHER" id="PTHR37419:SF1">
    <property type="entry name" value="SERINE_THREONINE-PROTEIN KINASE TOXIN HIPA"/>
    <property type="match status" value="1"/>
</dbReference>
<gene>
    <name evidence="6" type="ORF">CDOO_05035</name>
</gene>
<feature type="domain" description="HipA N-terminal subdomain 1" evidence="5">
    <location>
        <begin position="13"/>
        <end position="109"/>
    </location>
</feature>
<evidence type="ECO:0000259" key="5">
    <source>
        <dbReference type="Pfam" id="PF13657"/>
    </source>
</evidence>
<dbReference type="InterPro" id="IPR012893">
    <property type="entry name" value="HipA-like_C"/>
</dbReference>
<dbReference type="GO" id="GO:0005829">
    <property type="term" value="C:cytosol"/>
    <property type="evidence" value="ECO:0007669"/>
    <property type="project" value="TreeGrafter"/>
</dbReference>
<dbReference type="AlphaFoldDB" id="A0A097IEZ0"/>
<keyword evidence="3" id="KW-0418">Kinase</keyword>
<keyword evidence="2" id="KW-0808">Transferase</keyword>
<dbReference type="PANTHER" id="PTHR37419">
    <property type="entry name" value="SERINE/THREONINE-PROTEIN KINASE TOXIN HIPA"/>
    <property type="match status" value="1"/>
</dbReference>
<dbReference type="Proteomes" id="UP000029914">
    <property type="component" value="Chromosome"/>
</dbReference>
<dbReference type="Pfam" id="PF07804">
    <property type="entry name" value="HipA_C"/>
    <property type="match status" value="1"/>
</dbReference>
<dbReference type="eggNOG" id="COG3550">
    <property type="taxonomic scope" value="Bacteria"/>
</dbReference>
<evidence type="ECO:0000256" key="1">
    <source>
        <dbReference type="ARBA" id="ARBA00010164"/>
    </source>
</evidence>
<dbReference type="RefSeq" id="WP_018022609.1">
    <property type="nucleotide sequence ID" value="NZ_AQUX01000010.1"/>
</dbReference>
<dbReference type="HOGENOM" id="CLU_030167_4_0_11"/>
<evidence type="ECO:0000256" key="3">
    <source>
        <dbReference type="ARBA" id="ARBA00022777"/>
    </source>
</evidence>
<keyword evidence="7" id="KW-1185">Reference proteome</keyword>
<evidence type="ECO:0000313" key="7">
    <source>
        <dbReference type="Proteomes" id="UP000029914"/>
    </source>
</evidence>
<protein>
    <submittedName>
        <fullName evidence="6">HipA-like protein</fullName>
    </submittedName>
</protein>
<evidence type="ECO:0000313" key="6">
    <source>
        <dbReference type="EMBL" id="AIT60690.1"/>
    </source>
</evidence>
<sequence>MTDHSRFRATDRADVYKNGRRAATLTRSDSGEVSFAYLEDFAGAPVASTLPVSAEPVQRPGGGVPAFFAGLLPEGHRLTVLRDEVKTSYDDELSLLLAIGTDTPGDVQVVAAGEPIDPVPPMVDFDSDPLDFRALTGLADRHGLPGVQAKASASMITQPVGTIQGPATLKIDPPEHPHLVANEVLHLEAARSLRMEVSAARIVRDAYGLPGLLARRFDRVPGKGRHWDRLAMEDGAQALDVLPARKYAVDTSDVISGLAEICSAPLIASRQLFIQFAYAWLTGNGDLHAKNVAVLQGQDERWRIAPVFDVPCTLLYGDDRMALPVAGRTSRIRARHWEELTEEIGLPPGAARSALKEALSAASSVNLGELPSIGSPLTHAERELRHRRAELADRL</sequence>
<dbReference type="STRING" id="558173.CDOO_05035"/>
<dbReference type="EMBL" id="CP006764">
    <property type="protein sequence ID" value="AIT60690.1"/>
    <property type="molecule type" value="Genomic_DNA"/>
</dbReference>
<organism evidence="6 7">
    <name type="scientific">Corynebacterium doosanense CAU 212 = DSM 45436</name>
    <dbReference type="NCBI Taxonomy" id="558173"/>
    <lineage>
        <taxon>Bacteria</taxon>
        <taxon>Bacillati</taxon>
        <taxon>Actinomycetota</taxon>
        <taxon>Actinomycetes</taxon>
        <taxon>Mycobacteriales</taxon>
        <taxon>Corynebacteriaceae</taxon>
        <taxon>Corynebacterium</taxon>
    </lineage>
</organism>
<evidence type="ECO:0000259" key="4">
    <source>
        <dbReference type="Pfam" id="PF07804"/>
    </source>
</evidence>
<feature type="domain" description="HipA-like C-terminal" evidence="4">
    <location>
        <begin position="144"/>
        <end position="363"/>
    </location>
</feature>
<dbReference type="Pfam" id="PF13657">
    <property type="entry name" value="Couple_hipA"/>
    <property type="match status" value="1"/>
</dbReference>
<dbReference type="InterPro" id="IPR052028">
    <property type="entry name" value="HipA_Ser/Thr_kinase"/>
</dbReference>
<proteinExistence type="inferred from homology"/>